<keyword evidence="1" id="KW-0472">Membrane</keyword>
<reference evidence="2" key="1">
    <citation type="submission" date="2005-10" db="EMBL/GenBank/DDBJ databases">
        <authorList>
            <person name="Loftus B.J."/>
            <person name="Nene V.M."/>
            <person name="Hannick L.I."/>
            <person name="Bidwell S."/>
            <person name="Haas B."/>
            <person name="Amedeo P."/>
            <person name="Orvis J."/>
            <person name="Wortman J.R."/>
            <person name="White O.R."/>
            <person name="Salzberg S."/>
            <person name="Shumway M."/>
            <person name="Koo H."/>
            <person name="Zhao Y."/>
            <person name="Holmes M."/>
            <person name="Miller J."/>
            <person name="Schatz M."/>
            <person name="Pop M."/>
            <person name="Pai G."/>
            <person name="Utterback T."/>
            <person name="Rogers Y.-H."/>
            <person name="Kravitz S."/>
            <person name="Fraser C.M."/>
        </authorList>
    </citation>
    <scope>NUCLEOTIDE SEQUENCE</scope>
    <source>
        <strain evidence="2">Liverpool</strain>
    </source>
</reference>
<dbReference type="AlphaFoldDB" id="J9HFY7"/>
<name>J9HFY7_AEDAE</name>
<evidence type="ECO:0000313" key="2">
    <source>
        <dbReference type="EMBL" id="EJY57757.1"/>
    </source>
</evidence>
<organism evidence="2 3">
    <name type="scientific">Aedes aegypti</name>
    <name type="common">Yellowfever mosquito</name>
    <name type="synonym">Culex aegypti</name>
    <dbReference type="NCBI Taxonomy" id="7159"/>
    <lineage>
        <taxon>Eukaryota</taxon>
        <taxon>Metazoa</taxon>
        <taxon>Ecdysozoa</taxon>
        <taxon>Arthropoda</taxon>
        <taxon>Hexapoda</taxon>
        <taxon>Insecta</taxon>
        <taxon>Pterygota</taxon>
        <taxon>Neoptera</taxon>
        <taxon>Endopterygota</taxon>
        <taxon>Diptera</taxon>
        <taxon>Nematocera</taxon>
        <taxon>Culicoidea</taxon>
        <taxon>Culicidae</taxon>
        <taxon>Culicinae</taxon>
        <taxon>Aedini</taxon>
        <taxon>Aedes</taxon>
        <taxon>Stegomyia</taxon>
    </lineage>
</organism>
<proteinExistence type="predicted"/>
<evidence type="ECO:0000256" key="1">
    <source>
        <dbReference type="SAM" id="Phobius"/>
    </source>
</evidence>
<evidence type="ECO:0000313" key="3">
    <source>
        <dbReference type="Proteomes" id="UP000682892"/>
    </source>
</evidence>
<protein>
    <submittedName>
        <fullName evidence="2">AAEL017089-PA</fullName>
    </submittedName>
</protein>
<sequence>MLALLLRVTNCIFFLLNINLFLLTRPPAVLLLVLMLSALRTPLSNWGGENCRRKPLWKEFNSIL</sequence>
<reference evidence="2" key="3">
    <citation type="submission" date="2012-09" db="EMBL/GenBank/DDBJ databases">
        <authorList>
            <consortium name="VectorBase"/>
        </authorList>
    </citation>
    <scope>NUCLEOTIDE SEQUENCE</scope>
    <source>
        <strain evidence="2">Liverpool</strain>
    </source>
</reference>
<dbReference type="EMBL" id="CH477516">
    <property type="protein sequence ID" value="EJY57757.1"/>
    <property type="molecule type" value="Genomic_DNA"/>
</dbReference>
<gene>
    <name evidence="2" type="ORF">AaeL_AAEL017089</name>
</gene>
<accession>J9HFY7</accession>
<dbReference type="PaxDb" id="7159-AAEL017089-PA"/>
<reference evidence="2" key="2">
    <citation type="journal article" date="2007" name="Science">
        <title>Genome sequence of Aedes aegypti, a major arbovirus vector.</title>
        <authorList>
            <person name="Nene V."/>
            <person name="Wortman J.R."/>
            <person name="Lawson D."/>
            <person name="Haas B."/>
            <person name="Kodira C."/>
            <person name="Tu Z.J."/>
            <person name="Loftus B."/>
            <person name="Xi Z."/>
            <person name="Megy K."/>
            <person name="Grabherr M."/>
            <person name="Ren Q."/>
            <person name="Zdobnov E.M."/>
            <person name="Lobo N.F."/>
            <person name="Campbell K.S."/>
            <person name="Brown S.E."/>
            <person name="Bonaldo M.F."/>
            <person name="Zhu J."/>
            <person name="Sinkins S.P."/>
            <person name="Hogenkamp D.G."/>
            <person name="Amedeo P."/>
            <person name="Arensburger P."/>
            <person name="Atkinson P.W."/>
            <person name="Bidwell S."/>
            <person name="Biedler J."/>
            <person name="Birney E."/>
            <person name="Bruggner R.V."/>
            <person name="Costas J."/>
            <person name="Coy M.R."/>
            <person name="Crabtree J."/>
            <person name="Crawford M."/>
            <person name="Debruyn B."/>
            <person name="Decaprio D."/>
            <person name="Eiglmeier K."/>
            <person name="Eisenstadt E."/>
            <person name="El-Dorry H."/>
            <person name="Gelbart W.M."/>
            <person name="Gomes S.L."/>
            <person name="Hammond M."/>
            <person name="Hannick L.I."/>
            <person name="Hogan J.R."/>
            <person name="Holmes M.H."/>
            <person name="Jaffe D."/>
            <person name="Johnston J.S."/>
            <person name="Kennedy R.C."/>
            <person name="Koo H."/>
            <person name="Kravitz S."/>
            <person name="Kriventseva E.V."/>
            <person name="Kulp D."/>
            <person name="Labutti K."/>
            <person name="Lee E."/>
            <person name="Li S."/>
            <person name="Lovin D.D."/>
            <person name="Mao C."/>
            <person name="Mauceli E."/>
            <person name="Menck C.F."/>
            <person name="Miller J.R."/>
            <person name="Montgomery P."/>
            <person name="Mori A."/>
            <person name="Nascimento A.L."/>
            <person name="Naveira H.F."/>
            <person name="Nusbaum C."/>
            <person name="O'leary S."/>
            <person name="Orvis J."/>
            <person name="Pertea M."/>
            <person name="Quesneville H."/>
            <person name="Reidenbach K.R."/>
            <person name="Rogers Y.H."/>
            <person name="Roth C.W."/>
            <person name="Schneider J.R."/>
            <person name="Schatz M."/>
            <person name="Shumway M."/>
            <person name="Stanke M."/>
            <person name="Stinson E.O."/>
            <person name="Tubio J.M."/>
            <person name="Vanzee J.P."/>
            <person name="Verjovski-Almeida S."/>
            <person name="Werner D."/>
            <person name="White O."/>
            <person name="Wyder S."/>
            <person name="Zeng Q."/>
            <person name="Zhao Q."/>
            <person name="Zhao Y."/>
            <person name="Hill C.A."/>
            <person name="Raikhel A.S."/>
            <person name="Soares M.B."/>
            <person name="Knudson D.L."/>
            <person name="Lee N.H."/>
            <person name="Galagan J."/>
            <person name="Salzberg S.L."/>
            <person name="Paulsen I.T."/>
            <person name="Dimopoulos G."/>
            <person name="Collins F.H."/>
            <person name="Birren B."/>
            <person name="Fraser-Liggett C.M."/>
            <person name="Severson D.W."/>
        </authorList>
    </citation>
    <scope>NUCLEOTIDE SEQUENCE [LARGE SCALE GENOMIC DNA]</scope>
    <source>
        <strain evidence="2">Liverpool</strain>
    </source>
</reference>
<keyword evidence="1" id="KW-0812">Transmembrane</keyword>
<dbReference type="HOGENOM" id="CLU_2869472_0_0_1"/>
<dbReference type="Proteomes" id="UP000682892">
    <property type="component" value="Unassembled WGS sequence"/>
</dbReference>
<feature type="transmembrane region" description="Helical" evidence="1">
    <location>
        <begin position="12"/>
        <end position="36"/>
    </location>
</feature>
<keyword evidence="1" id="KW-1133">Transmembrane helix</keyword>